<organism evidence="1 2">
    <name type="scientific">Alloprevotella rava F0323</name>
    <dbReference type="NCBI Taxonomy" id="679199"/>
    <lineage>
        <taxon>Bacteria</taxon>
        <taxon>Pseudomonadati</taxon>
        <taxon>Bacteroidota</taxon>
        <taxon>Bacteroidia</taxon>
        <taxon>Bacteroidales</taxon>
        <taxon>Prevotellaceae</taxon>
        <taxon>Alloprevotella</taxon>
    </lineage>
</organism>
<dbReference type="Proteomes" id="UP000015993">
    <property type="component" value="Unassembled WGS sequence"/>
</dbReference>
<proteinExistence type="predicted"/>
<evidence type="ECO:0000313" key="1">
    <source>
        <dbReference type="EMBL" id="EHG22859.1"/>
    </source>
</evidence>
<dbReference type="HOGENOM" id="CLU_212460_0_0_10"/>
<keyword evidence="2" id="KW-1185">Reference proteome</keyword>
<sequence>MVIQNSVPQSTPLISKSLPIHLSLKGNTLLLNKIVRKRKMDKEKVVSQRCRKMGV</sequence>
<dbReference type="EMBL" id="ACZK01000020">
    <property type="protein sequence ID" value="EHG22859.1"/>
    <property type="molecule type" value="Genomic_DNA"/>
</dbReference>
<gene>
    <name evidence="1" type="ORF">HMPREF9332_01064</name>
</gene>
<reference evidence="1 2" key="1">
    <citation type="submission" date="2011-08" db="EMBL/GenBank/DDBJ databases">
        <title>The Genome Sequence of Prevotella sp. oral taxon 302 str. F0323.</title>
        <authorList>
            <consortium name="The Broad Institute Genome Sequencing Platform"/>
            <person name="Earl A."/>
            <person name="Ward D."/>
            <person name="Feldgarden M."/>
            <person name="Gevers D."/>
            <person name="Izard J."/>
            <person name="Blanton J.M."/>
            <person name="Baranova O.V."/>
            <person name="Tanner A.C."/>
            <person name="Dewhirst F.E."/>
            <person name="Young S.K."/>
            <person name="Zeng Q."/>
            <person name="Gargeya S."/>
            <person name="Fitzgerald M."/>
            <person name="Haas B."/>
            <person name="Abouelleil A."/>
            <person name="Alvarado L."/>
            <person name="Arachchi H.M."/>
            <person name="Berlin A."/>
            <person name="Brown A."/>
            <person name="Chapman S.B."/>
            <person name="Chen Z."/>
            <person name="Dunbar C."/>
            <person name="Freedman E."/>
            <person name="Gearin G."/>
            <person name="Gellesch M."/>
            <person name="Goldberg J."/>
            <person name="Griggs A."/>
            <person name="Gujja S."/>
            <person name="Heiman D."/>
            <person name="Howarth C."/>
            <person name="Larson L."/>
            <person name="Lui A."/>
            <person name="MacDonald P.J.P."/>
            <person name="Montmayeur A."/>
            <person name="Murphy C."/>
            <person name="Neiman D."/>
            <person name="Pearson M."/>
            <person name="Priest M."/>
            <person name="Roberts A."/>
            <person name="Saif S."/>
            <person name="Shea T."/>
            <person name="Shenoy N."/>
            <person name="Sisk P."/>
            <person name="Stolte C."/>
            <person name="Sykes S."/>
            <person name="Wortman J."/>
            <person name="Nusbaum C."/>
            <person name="Birren B."/>
        </authorList>
    </citation>
    <scope>NUCLEOTIDE SEQUENCE [LARGE SCALE GENOMIC DNA]</scope>
    <source>
        <strain evidence="1 2">F0323</strain>
    </source>
</reference>
<evidence type="ECO:0000313" key="2">
    <source>
        <dbReference type="Proteomes" id="UP000015993"/>
    </source>
</evidence>
<comment type="caution">
    <text evidence="1">The sequence shown here is derived from an EMBL/GenBank/DDBJ whole genome shotgun (WGS) entry which is preliminary data.</text>
</comment>
<protein>
    <submittedName>
        <fullName evidence="1">Uncharacterized protein</fullName>
    </submittedName>
</protein>
<name>G5GBW3_9BACT</name>
<dbReference type="STRING" id="679199.HMPREF9332_01064"/>
<accession>G5GBW3</accession>
<dbReference type="AlphaFoldDB" id="G5GBW3"/>